<dbReference type="Pfam" id="PF09907">
    <property type="entry name" value="HigB_toxin"/>
    <property type="match status" value="1"/>
</dbReference>
<sequence>MGMNVISKRPLQAFWEKHADAREPLEAWYKTIRSRDLVSFEDLRTTFPYVDHVGPDYLIFNIKGNRYRLITRVKYVAKTLWIKDVLTHDEYSAWTPGD</sequence>
<dbReference type="GO" id="GO:0003723">
    <property type="term" value="F:RNA binding"/>
    <property type="evidence" value="ECO:0007669"/>
    <property type="project" value="InterPro"/>
</dbReference>
<dbReference type="RefSeq" id="WP_015236071.1">
    <property type="nucleotide sequence ID" value="NC_019793.1"/>
</dbReference>
<protein>
    <recommendedName>
        <fullName evidence="3">Type II toxin-antitoxin system HigB family toxin</fullName>
    </recommendedName>
</protein>
<dbReference type="AlphaFoldDB" id="L0A1J4"/>
<evidence type="ECO:0000313" key="1">
    <source>
        <dbReference type="EMBL" id="AFZ67768.1"/>
    </source>
</evidence>
<dbReference type="PATRIC" id="fig|937777.3.peg.2288"/>
<gene>
    <name evidence="1" type="ordered locus">Deipe_2287</name>
</gene>
<dbReference type="InterPro" id="IPR018669">
    <property type="entry name" value="Toxin_HigB"/>
</dbReference>
<accession>L0A1J4</accession>
<proteinExistence type="predicted"/>
<keyword evidence="2" id="KW-1185">Reference proteome</keyword>
<dbReference type="Proteomes" id="UP000010467">
    <property type="component" value="Chromosome"/>
</dbReference>
<evidence type="ECO:0000313" key="2">
    <source>
        <dbReference type="Proteomes" id="UP000010467"/>
    </source>
</evidence>
<dbReference type="EMBL" id="CP003382">
    <property type="protein sequence ID" value="AFZ67768.1"/>
    <property type="molecule type" value="Genomic_DNA"/>
</dbReference>
<dbReference type="GO" id="GO:0110001">
    <property type="term" value="C:toxin-antitoxin complex"/>
    <property type="evidence" value="ECO:0007669"/>
    <property type="project" value="InterPro"/>
</dbReference>
<name>L0A1J4_DEIPD</name>
<dbReference type="eggNOG" id="COG4680">
    <property type="taxonomic scope" value="Bacteria"/>
</dbReference>
<dbReference type="GO" id="GO:0004519">
    <property type="term" value="F:endonuclease activity"/>
    <property type="evidence" value="ECO:0007669"/>
    <property type="project" value="InterPro"/>
</dbReference>
<dbReference type="STRING" id="937777.Deipe_2287"/>
<reference evidence="2" key="1">
    <citation type="submission" date="2012-03" db="EMBL/GenBank/DDBJ databases">
        <title>Complete sequence of chromosome of Deinococcus peraridilitoris DSM 19664.</title>
        <authorList>
            <person name="Lucas S."/>
            <person name="Copeland A."/>
            <person name="Lapidus A."/>
            <person name="Glavina del Rio T."/>
            <person name="Dalin E."/>
            <person name="Tice H."/>
            <person name="Bruce D."/>
            <person name="Goodwin L."/>
            <person name="Pitluck S."/>
            <person name="Peters L."/>
            <person name="Mikhailova N."/>
            <person name="Lu M."/>
            <person name="Kyrpides N."/>
            <person name="Mavromatis K."/>
            <person name="Ivanova N."/>
            <person name="Brettin T."/>
            <person name="Detter J.C."/>
            <person name="Han C."/>
            <person name="Larimer F."/>
            <person name="Land M."/>
            <person name="Hauser L."/>
            <person name="Markowitz V."/>
            <person name="Cheng J.-F."/>
            <person name="Hugenholtz P."/>
            <person name="Woyke T."/>
            <person name="Wu D."/>
            <person name="Pukall R."/>
            <person name="Steenblock K."/>
            <person name="Brambilla E."/>
            <person name="Klenk H.-P."/>
            <person name="Eisen J.A."/>
        </authorList>
    </citation>
    <scope>NUCLEOTIDE SEQUENCE [LARGE SCALE GENOMIC DNA]</scope>
    <source>
        <strain evidence="2">DSM 19664 / LMG 22246 / CIP 109416 / KR-200</strain>
    </source>
</reference>
<dbReference type="KEGG" id="dpd:Deipe_2287"/>
<organism evidence="1 2">
    <name type="scientific">Deinococcus peraridilitoris (strain DSM 19664 / LMG 22246 / CIP 109416 / KR-200)</name>
    <dbReference type="NCBI Taxonomy" id="937777"/>
    <lineage>
        <taxon>Bacteria</taxon>
        <taxon>Thermotogati</taxon>
        <taxon>Deinococcota</taxon>
        <taxon>Deinococci</taxon>
        <taxon>Deinococcales</taxon>
        <taxon>Deinococcaceae</taxon>
        <taxon>Deinococcus</taxon>
    </lineage>
</organism>
<dbReference type="HOGENOM" id="CLU_153067_3_0_0"/>
<evidence type="ECO:0008006" key="3">
    <source>
        <dbReference type="Google" id="ProtNLM"/>
    </source>
</evidence>